<dbReference type="EMBL" id="CAKXAJ010019305">
    <property type="protein sequence ID" value="CAH2218257.1"/>
    <property type="molecule type" value="Genomic_DNA"/>
</dbReference>
<keyword evidence="1" id="KW-0472">Membrane</keyword>
<dbReference type="OrthoDB" id="1870062at2759"/>
<reference evidence="2" key="1">
    <citation type="submission" date="2022-03" db="EMBL/GenBank/DDBJ databases">
        <authorList>
            <person name="Lindestad O."/>
        </authorList>
    </citation>
    <scope>NUCLEOTIDE SEQUENCE</scope>
</reference>
<comment type="caution">
    <text evidence="2">The sequence shown here is derived from an EMBL/GenBank/DDBJ whole genome shotgun (WGS) entry which is preliminary data.</text>
</comment>
<keyword evidence="1" id="KW-1133">Transmembrane helix</keyword>
<gene>
    <name evidence="2" type="primary">jg23498</name>
    <name evidence="2" type="ORF">PAEG_LOCUS6104</name>
</gene>
<dbReference type="AlphaFoldDB" id="A0A8S4QVR2"/>
<feature type="transmembrane region" description="Helical" evidence="1">
    <location>
        <begin position="59"/>
        <end position="78"/>
    </location>
</feature>
<dbReference type="Proteomes" id="UP000838756">
    <property type="component" value="Unassembled WGS sequence"/>
</dbReference>
<evidence type="ECO:0000313" key="2">
    <source>
        <dbReference type="EMBL" id="CAH2218257.1"/>
    </source>
</evidence>
<organism evidence="2 3">
    <name type="scientific">Pararge aegeria aegeria</name>
    <dbReference type="NCBI Taxonomy" id="348720"/>
    <lineage>
        <taxon>Eukaryota</taxon>
        <taxon>Metazoa</taxon>
        <taxon>Ecdysozoa</taxon>
        <taxon>Arthropoda</taxon>
        <taxon>Hexapoda</taxon>
        <taxon>Insecta</taxon>
        <taxon>Pterygota</taxon>
        <taxon>Neoptera</taxon>
        <taxon>Endopterygota</taxon>
        <taxon>Lepidoptera</taxon>
        <taxon>Glossata</taxon>
        <taxon>Ditrysia</taxon>
        <taxon>Papilionoidea</taxon>
        <taxon>Nymphalidae</taxon>
        <taxon>Satyrinae</taxon>
        <taxon>Satyrini</taxon>
        <taxon>Parargina</taxon>
        <taxon>Pararge</taxon>
    </lineage>
</organism>
<evidence type="ECO:0000313" key="3">
    <source>
        <dbReference type="Proteomes" id="UP000838756"/>
    </source>
</evidence>
<keyword evidence="3" id="KW-1185">Reference proteome</keyword>
<name>A0A8S4QVR2_9NEOP</name>
<proteinExistence type="predicted"/>
<keyword evidence="1" id="KW-0812">Transmembrane</keyword>
<accession>A0A8S4QVR2</accession>
<sequence length="103" mass="11200">MENAGFPSGEGCGEDIERALMDLGPLLGVSIKEEVPDDLGDGMASRNNVVGAFSDQHKLLSLNLLISSIVIHSILACYRMSILRIKRLQTAMACIEGMHRVCR</sequence>
<protein>
    <submittedName>
        <fullName evidence="2">Jg23498 protein</fullName>
    </submittedName>
</protein>
<evidence type="ECO:0000256" key="1">
    <source>
        <dbReference type="SAM" id="Phobius"/>
    </source>
</evidence>